<dbReference type="InterPro" id="IPR000524">
    <property type="entry name" value="Tscrpt_reg_HTH_GntR"/>
</dbReference>
<dbReference type="HOGENOM" id="CLU_017584_7_0_5"/>
<dbReference type="InterPro" id="IPR036388">
    <property type="entry name" value="WH-like_DNA-bd_sf"/>
</dbReference>
<evidence type="ECO:0000259" key="4">
    <source>
        <dbReference type="PROSITE" id="PS50949"/>
    </source>
</evidence>
<dbReference type="PROSITE" id="PS50949">
    <property type="entry name" value="HTH_GNTR"/>
    <property type="match status" value="1"/>
</dbReference>
<dbReference type="PANTHER" id="PTHR43537">
    <property type="entry name" value="TRANSCRIPTIONAL REGULATOR, GNTR FAMILY"/>
    <property type="match status" value="1"/>
</dbReference>
<protein>
    <recommendedName>
        <fullName evidence="4">HTH gntR-type domain-containing protein</fullName>
    </recommendedName>
</protein>
<evidence type="ECO:0000256" key="2">
    <source>
        <dbReference type="ARBA" id="ARBA00023125"/>
    </source>
</evidence>
<gene>
    <name evidence="5" type="ORF">SKP52_01370</name>
</gene>
<keyword evidence="6" id="KW-1185">Reference proteome</keyword>
<dbReference type="EMBL" id="CP009122">
    <property type="protein sequence ID" value="AJA07216.1"/>
    <property type="molecule type" value="Genomic_DNA"/>
</dbReference>
<dbReference type="Pfam" id="PF00392">
    <property type="entry name" value="GntR"/>
    <property type="match status" value="1"/>
</dbReference>
<evidence type="ECO:0000256" key="1">
    <source>
        <dbReference type="ARBA" id="ARBA00023015"/>
    </source>
</evidence>
<dbReference type="STRING" id="1515612.SKP52_01370"/>
<keyword evidence="2" id="KW-0238">DNA-binding</keyword>
<dbReference type="Gene3D" id="1.10.10.10">
    <property type="entry name" value="Winged helix-like DNA-binding domain superfamily/Winged helix DNA-binding domain"/>
    <property type="match status" value="1"/>
</dbReference>
<dbReference type="GO" id="GO:0003677">
    <property type="term" value="F:DNA binding"/>
    <property type="evidence" value="ECO:0007669"/>
    <property type="project" value="UniProtKB-KW"/>
</dbReference>
<dbReference type="Proteomes" id="UP000030907">
    <property type="component" value="Chromosome"/>
</dbReference>
<dbReference type="AlphaFoldDB" id="A0A0A7PAX2"/>
<sequence>MMSAMDPPLHERVYEGLKEDYLAGHFVPGKKIDIQDLATRHRSSKTPVREAAFILVGEGLLAHHSDGGFLVPVREPAELVELLAWHMQLMAATLTRLRETAMREALQQSLALSSIPSPVSVANLASDIFSSLAAATGNRQALIEVRRVNERLHYSRIADAIDPELAEKELVTIAGVDAANLPKATRRRIEAYHMRKIAHQQKLIKSSEHL</sequence>
<proteinExistence type="predicted"/>
<evidence type="ECO:0000313" key="5">
    <source>
        <dbReference type="EMBL" id="AJA07216.1"/>
    </source>
</evidence>
<dbReference type="SUPFAM" id="SSF46785">
    <property type="entry name" value="Winged helix' DNA-binding domain"/>
    <property type="match status" value="1"/>
</dbReference>
<name>A0A0A7PAX2_9SPHN</name>
<organism evidence="5 6">
    <name type="scientific">Sphingopyxis fribergensis</name>
    <dbReference type="NCBI Taxonomy" id="1515612"/>
    <lineage>
        <taxon>Bacteria</taxon>
        <taxon>Pseudomonadati</taxon>
        <taxon>Pseudomonadota</taxon>
        <taxon>Alphaproteobacteria</taxon>
        <taxon>Sphingomonadales</taxon>
        <taxon>Sphingomonadaceae</taxon>
        <taxon>Sphingopyxis</taxon>
    </lineage>
</organism>
<feature type="domain" description="HTH gntR-type" evidence="4">
    <location>
        <begin position="7"/>
        <end position="74"/>
    </location>
</feature>
<dbReference type="PANTHER" id="PTHR43537:SF5">
    <property type="entry name" value="UXU OPERON TRANSCRIPTIONAL REGULATOR"/>
    <property type="match status" value="1"/>
</dbReference>
<dbReference type="RefSeq" id="WP_081997150.1">
    <property type="nucleotide sequence ID" value="NZ_CP009122.1"/>
</dbReference>
<keyword evidence="1" id="KW-0805">Transcription regulation</keyword>
<reference evidence="5 6" key="1">
    <citation type="journal article" date="2015" name="Int. J. Syst. Evol. Microbiol.">
        <title>Description of Sphingopyxis fribergensis sp. nov. - a soil bacterium with the ability to degrade styrene and phenylacetic acid.</title>
        <authorList>
            <person name="Oelschlagel M."/>
            <person name="Ruckert C."/>
            <person name="Kalinowski J."/>
            <person name="Schmidt G."/>
            <person name="Schlomann M."/>
            <person name="Tischler D."/>
        </authorList>
    </citation>
    <scope>NUCLEOTIDE SEQUENCE [LARGE SCALE GENOMIC DNA]</scope>
    <source>
        <strain evidence="5 6">Kp5.2</strain>
    </source>
</reference>
<dbReference type="KEGG" id="sphk:SKP52_01370"/>
<evidence type="ECO:0000313" key="6">
    <source>
        <dbReference type="Proteomes" id="UP000030907"/>
    </source>
</evidence>
<keyword evidence="3" id="KW-0804">Transcription</keyword>
<accession>A0A0A7PAX2</accession>
<dbReference type="InterPro" id="IPR036390">
    <property type="entry name" value="WH_DNA-bd_sf"/>
</dbReference>
<dbReference type="OrthoDB" id="8479543at2"/>
<dbReference type="GO" id="GO:0003700">
    <property type="term" value="F:DNA-binding transcription factor activity"/>
    <property type="evidence" value="ECO:0007669"/>
    <property type="project" value="InterPro"/>
</dbReference>
<evidence type="ECO:0000256" key="3">
    <source>
        <dbReference type="ARBA" id="ARBA00023163"/>
    </source>
</evidence>